<organism evidence="2 3">
    <name type="scientific">Monoraphidium neglectum</name>
    <dbReference type="NCBI Taxonomy" id="145388"/>
    <lineage>
        <taxon>Eukaryota</taxon>
        <taxon>Viridiplantae</taxon>
        <taxon>Chlorophyta</taxon>
        <taxon>core chlorophytes</taxon>
        <taxon>Chlorophyceae</taxon>
        <taxon>CS clade</taxon>
        <taxon>Sphaeropleales</taxon>
        <taxon>Selenastraceae</taxon>
        <taxon>Monoraphidium</taxon>
    </lineage>
</organism>
<gene>
    <name evidence="2" type="ORF">MNEG_1994</name>
</gene>
<protein>
    <submittedName>
        <fullName evidence="2">Uncharacterized protein</fullName>
    </submittedName>
</protein>
<dbReference type="RefSeq" id="XP_013904988.1">
    <property type="nucleotide sequence ID" value="XM_014049534.1"/>
</dbReference>
<name>A0A0D2LHJ7_9CHLO</name>
<dbReference type="Gene3D" id="3.80.10.10">
    <property type="entry name" value="Ribonuclease Inhibitor"/>
    <property type="match status" value="1"/>
</dbReference>
<sequence>MVAHLSAHCSKLQRLSLHDSAAAAAAAARASQAPRARAVNWAPLAALPCLSSLDLLGAPAHAAGAAAALAGARARLKHLRLEARGVAEEDADAITRGACALPVLSWLSLSLLIQVRRPFKPDDPEDDPACRLRARLLRGLPHTAMDLDLSTWLGNWEGREEGWAE</sequence>
<dbReference type="GeneID" id="25734872"/>
<dbReference type="Proteomes" id="UP000054498">
    <property type="component" value="Unassembled WGS sequence"/>
</dbReference>
<dbReference type="InterPro" id="IPR032675">
    <property type="entry name" value="LRR_dom_sf"/>
</dbReference>
<comment type="subcellular location">
    <subcellularLocation>
        <location evidence="1">Cytoplasm</location>
        <location evidence="1">Cytoskeleton</location>
        <location evidence="1">Cilium axoneme</location>
    </subcellularLocation>
</comment>
<accession>A0A0D2LHJ7</accession>
<dbReference type="EMBL" id="KK100432">
    <property type="protein sequence ID" value="KIZ05969.1"/>
    <property type="molecule type" value="Genomic_DNA"/>
</dbReference>
<proteinExistence type="predicted"/>
<evidence type="ECO:0000256" key="1">
    <source>
        <dbReference type="ARBA" id="ARBA00004430"/>
    </source>
</evidence>
<dbReference type="KEGG" id="mng:MNEG_1994"/>
<evidence type="ECO:0000313" key="3">
    <source>
        <dbReference type="Proteomes" id="UP000054498"/>
    </source>
</evidence>
<dbReference type="GO" id="GO:0005930">
    <property type="term" value="C:axoneme"/>
    <property type="evidence" value="ECO:0007669"/>
    <property type="project" value="UniProtKB-SubCell"/>
</dbReference>
<evidence type="ECO:0000313" key="2">
    <source>
        <dbReference type="EMBL" id="KIZ05969.1"/>
    </source>
</evidence>
<keyword evidence="3" id="KW-1185">Reference proteome</keyword>
<reference evidence="2 3" key="1">
    <citation type="journal article" date="2013" name="BMC Genomics">
        <title>Reconstruction of the lipid metabolism for the microalga Monoraphidium neglectum from its genome sequence reveals characteristics suitable for biofuel production.</title>
        <authorList>
            <person name="Bogen C."/>
            <person name="Al-Dilaimi A."/>
            <person name="Albersmeier A."/>
            <person name="Wichmann J."/>
            <person name="Grundmann M."/>
            <person name="Rupp O."/>
            <person name="Lauersen K.J."/>
            <person name="Blifernez-Klassen O."/>
            <person name="Kalinowski J."/>
            <person name="Goesmann A."/>
            <person name="Mussgnug J.H."/>
            <person name="Kruse O."/>
        </authorList>
    </citation>
    <scope>NUCLEOTIDE SEQUENCE [LARGE SCALE GENOMIC DNA]</scope>
    <source>
        <strain evidence="2 3">SAG 48.87</strain>
    </source>
</reference>
<dbReference type="AlphaFoldDB" id="A0A0D2LHJ7"/>